<feature type="domain" description="SLBB" evidence="17">
    <location>
        <begin position="142"/>
        <end position="221"/>
    </location>
</feature>
<keyword evidence="7 15" id="KW-0732">Signal</keyword>
<evidence type="ECO:0000256" key="15">
    <source>
        <dbReference type="SAM" id="SignalP"/>
    </source>
</evidence>
<feature type="chain" id="PRO_5012263701" evidence="15">
    <location>
        <begin position="26"/>
        <end position="256"/>
    </location>
</feature>
<dbReference type="PROSITE" id="PS51257">
    <property type="entry name" value="PROKAR_LIPOPROTEIN"/>
    <property type="match status" value="1"/>
</dbReference>
<dbReference type="PANTHER" id="PTHR33619:SF3">
    <property type="entry name" value="POLYSACCHARIDE EXPORT PROTEIN GFCE-RELATED"/>
    <property type="match status" value="1"/>
</dbReference>
<dbReference type="GO" id="GO:0009279">
    <property type="term" value="C:cell outer membrane"/>
    <property type="evidence" value="ECO:0007669"/>
    <property type="project" value="UniProtKB-SubCell"/>
</dbReference>
<dbReference type="InterPro" id="IPR049712">
    <property type="entry name" value="Poly_export"/>
</dbReference>
<evidence type="ECO:0000256" key="3">
    <source>
        <dbReference type="ARBA" id="ARBA00022448"/>
    </source>
</evidence>
<comment type="subcellular location">
    <subcellularLocation>
        <location evidence="1">Cell outer membrane</location>
        <topology evidence="1">Multi-pass membrane protein</topology>
    </subcellularLocation>
</comment>
<name>A0A239K663_9BACT</name>
<evidence type="ECO:0000256" key="11">
    <source>
        <dbReference type="ARBA" id="ARBA00023136"/>
    </source>
</evidence>
<evidence type="ECO:0000256" key="7">
    <source>
        <dbReference type="ARBA" id="ARBA00022729"/>
    </source>
</evidence>
<dbReference type="Gene3D" id="3.10.560.10">
    <property type="entry name" value="Outer membrane lipoprotein wza domain like"/>
    <property type="match status" value="1"/>
</dbReference>
<dbReference type="GO" id="GO:0015288">
    <property type="term" value="F:porin activity"/>
    <property type="evidence" value="ECO:0007669"/>
    <property type="project" value="UniProtKB-KW"/>
</dbReference>
<dbReference type="InterPro" id="IPR003715">
    <property type="entry name" value="Poly_export_N"/>
</dbReference>
<evidence type="ECO:0000313" key="18">
    <source>
        <dbReference type="EMBL" id="SNT13113.1"/>
    </source>
</evidence>
<dbReference type="Proteomes" id="UP000198432">
    <property type="component" value="Unassembled WGS sequence"/>
</dbReference>
<evidence type="ECO:0000313" key="19">
    <source>
        <dbReference type="Proteomes" id="UP000198432"/>
    </source>
</evidence>
<reference evidence="19" key="1">
    <citation type="submission" date="2017-06" db="EMBL/GenBank/DDBJ databases">
        <authorList>
            <person name="Varghese N."/>
            <person name="Submissions S."/>
        </authorList>
    </citation>
    <scope>NUCLEOTIDE SEQUENCE [LARGE SCALE GENOMIC DNA]</scope>
    <source>
        <strain evidence="19">NKM1</strain>
    </source>
</reference>
<evidence type="ECO:0000256" key="5">
    <source>
        <dbReference type="ARBA" id="ARBA00022597"/>
    </source>
</evidence>
<evidence type="ECO:0000256" key="13">
    <source>
        <dbReference type="ARBA" id="ARBA00023237"/>
    </source>
</evidence>
<feature type="signal peptide" evidence="15">
    <location>
        <begin position="1"/>
        <end position="25"/>
    </location>
</feature>
<evidence type="ECO:0000256" key="4">
    <source>
        <dbReference type="ARBA" id="ARBA00022452"/>
    </source>
</evidence>
<keyword evidence="5" id="KW-0762">Sugar transport</keyword>
<dbReference type="Pfam" id="PF22461">
    <property type="entry name" value="SLBB_2"/>
    <property type="match status" value="1"/>
</dbReference>
<dbReference type="Gene3D" id="3.30.1950.10">
    <property type="entry name" value="wza like domain"/>
    <property type="match status" value="1"/>
</dbReference>
<evidence type="ECO:0000256" key="12">
    <source>
        <dbReference type="ARBA" id="ARBA00023139"/>
    </source>
</evidence>
<keyword evidence="10" id="KW-0626">Porin</keyword>
<keyword evidence="19" id="KW-1185">Reference proteome</keyword>
<dbReference type="AlphaFoldDB" id="A0A239K663"/>
<protein>
    <submittedName>
        <fullName evidence="18">Polysaccharide export outer membrane protein</fullName>
    </submittedName>
</protein>
<keyword evidence="9" id="KW-0406">Ion transport</keyword>
<dbReference type="RefSeq" id="WP_089321202.1">
    <property type="nucleotide sequence ID" value="NZ_FZOQ01000026.1"/>
</dbReference>
<dbReference type="OrthoDB" id="662756at2"/>
<dbReference type="GO" id="GO:0006811">
    <property type="term" value="P:monoatomic ion transport"/>
    <property type="evidence" value="ECO:0007669"/>
    <property type="project" value="UniProtKB-KW"/>
</dbReference>
<keyword evidence="8" id="KW-0625">Polysaccharide transport</keyword>
<comment type="similarity">
    <text evidence="2">Belongs to the BexD/CtrA/VexA family.</text>
</comment>
<accession>A0A239K663</accession>
<keyword evidence="14" id="KW-0449">Lipoprotein</keyword>
<dbReference type="EMBL" id="FZOQ01000026">
    <property type="protein sequence ID" value="SNT13113.1"/>
    <property type="molecule type" value="Genomic_DNA"/>
</dbReference>
<sequence length="256" mass="27666">MRVVAFSLCSLLLFASCSTSNIAYLSDLEDTAVFEADLASSKEPVIQPGDLLGITMSSQSPESNALFNSGVMLTSSNTKSINASSSLNEGYQVDDNGNISFPYIGKIQLGGLSQEEATEKVASVLSKYAKEPIVNIRITNFKVTVIGEVNRPSVVTVPAAKVNILEALGYAGDMTPFGKRESVLIIRDTNGVRSTVRVNLNSKSLLNSPYYYLQQNDIVYVEPNKAKALQSSPRTYNLPVWLSLASLGAFMVSLFL</sequence>
<dbReference type="PANTHER" id="PTHR33619">
    <property type="entry name" value="POLYSACCHARIDE EXPORT PROTEIN GFCE-RELATED"/>
    <property type="match status" value="1"/>
</dbReference>
<evidence type="ECO:0000256" key="6">
    <source>
        <dbReference type="ARBA" id="ARBA00022692"/>
    </source>
</evidence>
<evidence type="ECO:0000256" key="9">
    <source>
        <dbReference type="ARBA" id="ARBA00023065"/>
    </source>
</evidence>
<dbReference type="GO" id="GO:0015159">
    <property type="term" value="F:polysaccharide transmembrane transporter activity"/>
    <property type="evidence" value="ECO:0007669"/>
    <property type="project" value="InterPro"/>
</dbReference>
<keyword evidence="4" id="KW-1134">Transmembrane beta strand</keyword>
<keyword evidence="13" id="KW-0998">Cell outer membrane</keyword>
<proteinExistence type="inferred from homology"/>
<dbReference type="GO" id="GO:0046930">
    <property type="term" value="C:pore complex"/>
    <property type="evidence" value="ECO:0007669"/>
    <property type="project" value="UniProtKB-KW"/>
</dbReference>
<organism evidence="18 19">
    <name type="scientific">Pontibacter ummariensis</name>
    <dbReference type="NCBI Taxonomy" id="1610492"/>
    <lineage>
        <taxon>Bacteria</taxon>
        <taxon>Pseudomonadati</taxon>
        <taxon>Bacteroidota</taxon>
        <taxon>Cytophagia</taxon>
        <taxon>Cytophagales</taxon>
        <taxon>Hymenobacteraceae</taxon>
        <taxon>Pontibacter</taxon>
    </lineage>
</organism>
<feature type="domain" description="Polysaccharide export protein N-terminal" evidence="16">
    <location>
        <begin position="40"/>
        <end position="138"/>
    </location>
</feature>
<evidence type="ECO:0000259" key="17">
    <source>
        <dbReference type="Pfam" id="PF22461"/>
    </source>
</evidence>
<evidence type="ECO:0000256" key="10">
    <source>
        <dbReference type="ARBA" id="ARBA00023114"/>
    </source>
</evidence>
<evidence type="ECO:0000256" key="8">
    <source>
        <dbReference type="ARBA" id="ARBA00023047"/>
    </source>
</evidence>
<evidence type="ECO:0000256" key="2">
    <source>
        <dbReference type="ARBA" id="ARBA00009450"/>
    </source>
</evidence>
<keyword evidence="6" id="KW-0812">Transmembrane</keyword>
<gene>
    <name evidence="18" type="ORF">SAMN06296052_12624</name>
</gene>
<keyword evidence="11" id="KW-0472">Membrane</keyword>
<dbReference type="Pfam" id="PF02563">
    <property type="entry name" value="Poly_export"/>
    <property type="match status" value="1"/>
</dbReference>
<evidence type="ECO:0000259" key="16">
    <source>
        <dbReference type="Pfam" id="PF02563"/>
    </source>
</evidence>
<keyword evidence="12" id="KW-0564">Palmitate</keyword>
<evidence type="ECO:0000256" key="1">
    <source>
        <dbReference type="ARBA" id="ARBA00004571"/>
    </source>
</evidence>
<keyword evidence="3" id="KW-0813">Transport</keyword>
<dbReference type="InterPro" id="IPR054765">
    <property type="entry name" value="SLBB_dom"/>
</dbReference>
<evidence type="ECO:0000256" key="14">
    <source>
        <dbReference type="ARBA" id="ARBA00023288"/>
    </source>
</evidence>